<evidence type="ECO:0000313" key="3">
    <source>
        <dbReference type="EMBL" id="PUZ53115.1"/>
    </source>
</evidence>
<dbReference type="STRING" id="1504633.A0A2T7DC12"/>
<dbReference type="InterPro" id="IPR039274">
    <property type="entry name" value="FPF1"/>
</dbReference>
<name>A0A2T7DC12_9POAL</name>
<evidence type="ECO:0000256" key="2">
    <source>
        <dbReference type="SAM" id="MobiDB-lite"/>
    </source>
</evidence>
<dbReference type="GO" id="GO:0009909">
    <property type="term" value="P:regulation of flower development"/>
    <property type="evidence" value="ECO:0007669"/>
    <property type="project" value="InterPro"/>
</dbReference>
<proteinExistence type="inferred from homology"/>
<dbReference type="AlphaFoldDB" id="A0A2T7DC12"/>
<protein>
    <recommendedName>
        <fullName evidence="5">Flowering-promoting factor 1-like protein 1</fullName>
    </recommendedName>
</protein>
<evidence type="ECO:0000313" key="4">
    <source>
        <dbReference type="Proteomes" id="UP000244336"/>
    </source>
</evidence>
<dbReference type="EMBL" id="CM009753">
    <property type="protein sequence ID" value="PUZ53115.1"/>
    <property type="molecule type" value="Genomic_DNA"/>
</dbReference>
<dbReference type="Proteomes" id="UP000244336">
    <property type="component" value="Chromosome 5"/>
</dbReference>
<gene>
    <name evidence="3" type="ORF">GQ55_5G028500</name>
</gene>
<dbReference type="OrthoDB" id="612242at2759"/>
<dbReference type="Gramene" id="PUZ53115">
    <property type="protein sequence ID" value="PUZ53115"/>
    <property type="gene ID" value="GQ55_5G028500"/>
</dbReference>
<comment type="similarity">
    <text evidence="1">Belongs to the FPF1 family.</text>
</comment>
<dbReference type="PANTHER" id="PTHR33433">
    <property type="entry name" value="FLOWERING-PROMOTING FACTOR 1-LIKE PROTEIN 1"/>
    <property type="match status" value="1"/>
</dbReference>
<reference evidence="3 4" key="1">
    <citation type="submission" date="2018-04" db="EMBL/GenBank/DDBJ databases">
        <title>WGS assembly of Panicum hallii var. hallii HAL2.</title>
        <authorList>
            <person name="Lovell J."/>
            <person name="Jenkins J."/>
            <person name="Lowry D."/>
            <person name="Mamidi S."/>
            <person name="Sreedasyam A."/>
            <person name="Weng X."/>
            <person name="Barry K."/>
            <person name="Bonette J."/>
            <person name="Campitelli B."/>
            <person name="Daum C."/>
            <person name="Gordon S."/>
            <person name="Gould B."/>
            <person name="Lipzen A."/>
            <person name="MacQueen A."/>
            <person name="Palacio-Mejia J."/>
            <person name="Plott C."/>
            <person name="Shakirov E."/>
            <person name="Shu S."/>
            <person name="Yoshinaga Y."/>
            <person name="Zane M."/>
            <person name="Rokhsar D."/>
            <person name="Grimwood J."/>
            <person name="Schmutz J."/>
            <person name="Juenger T."/>
        </authorList>
    </citation>
    <scope>NUCLEOTIDE SEQUENCE [LARGE SCALE GENOMIC DNA]</scope>
    <source>
        <strain evidence="4">cv. HAL2</strain>
    </source>
</reference>
<accession>A0A2T7DC12</accession>
<feature type="region of interest" description="Disordered" evidence="2">
    <location>
        <begin position="42"/>
        <end position="142"/>
    </location>
</feature>
<sequence>MMMQYVRAYTRQADRRRGGHSRRHGFFAASLFHPDGSQINLTVPAGALKPPGPSILDRRGPAGRPAQRASTVRAHVPRRAAGPAGRSNPGRARRDPQPTRRHQRPSSIYSRSPTTPSSASQPPAACKQDSQRASGGLTRPEAQDKIPYCSKQASMSGVWVFRNGVVRLVENPTSGAAAAASGKRKALLHTPSGEVVTSYASLERKLAALGWERYYAGGGDGGMLQYHKRTSVDLISLPKDFAHFGSVHMYDIVIKNRDAFRVIDA</sequence>
<feature type="compositionally biased region" description="Low complexity" evidence="2">
    <location>
        <begin position="112"/>
        <end position="125"/>
    </location>
</feature>
<organism evidence="3 4">
    <name type="scientific">Panicum hallii var. hallii</name>
    <dbReference type="NCBI Taxonomy" id="1504633"/>
    <lineage>
        <taxon>Eukaryota</taxon>
        <taxon>Viridiplantae</taxon>
        <taxon>Streptophyta</taxon>
        <taxon>Embryophyta</taxon>
        <taxon>Tracheophyta</taxon>
        <taxon>Spermatophyta</taxon>
        <taxon>Magnoliopsida</taxon>
        <taxon>Liliopsida</taxon>
        <taxon>Poales</taxon>
        <taxon>Poaceae</taxon>
        <taxon>PACMAD clade</taxon>
        <taxon>Panicoideae</taxon>
        <taxon>Panicodae</taxon>
        <taxon>Paniceae</taxon>
        <taxon>Panicinae</taxon>
        <taxon>Panicum</taxon>
        <taxon>Panicum sect. Panicum</taxon>
    </lineage>
</organism>
<evidence type="ECO:0000256" key="1">
    <source>
        <dbReference type="ARBA" id="ARBA00008013"/>
    </source>
</evidence>
<keyword evidence="4" id="KW-1185">Reference proteome</keyword>
<evidence type="ECO:0008006" key="5">
    <source>
        <dbReference type="Google" id="ProtNLM"/>
    </source>
</evidence>